<dbReference type="InterPro" id="IPR000086">
    <property type="entry name" value="NUDIX_hydrolase_dom"/>
</dbReference>
<dbReference type="OrthoDB" id="9791656at2"/>
<organism evidence="12 13">
    <name type="scientific">Candidatus Rhodoluna planktonica</name>
    <dbReference type="NCBI Taxonomy" id="535712"/>
    <lineage>
        <taxon>Bacteria</taxon>
        <taxon>Bacillati</taxon>
        <taxon>Actinomycetota</taxon>
        <taxon>Actinomycetes</taxon>
        <taxon>Micrococcales</taxon>
        <taxon>Microbacteriaceae</taxon>
        <taxon>Luna cluster</taxon>
        <taxon>Luna-1 subcluster</taxon>
        <taxon>Rhodoluna</taxon>
    </lineage>
</organism>
<keyword evidence="13" id="KW-1185">Reference proteome</keyword>
<evidence type="ECO:0000313" key="13">
    <source>
        <dbReference type="Proteomes" id="UP000243784"/>
    </source>
</evidence>
<dbReference type="Pfam" id="PF09297">
    <property type="entry name" value="Zn_ribbon_NUD"/>
    <property type="match status" value="1"/>
</dbReference>
<accession>A0A1D9DZQ3</accession>
<comment type="catalytic activity">
    <reaction evidence="9">
        <text>a 5'-end NAD(+)-phospho-ribonucleoside in mRNA + H2O = a 5'-end phospho-adenosine-phospho-ribonucleoside in mRNA + beta-nicotinamide D-ribonucleotide + 2 H(+)</text>
        <dbReference type="Rhea" id="RHEA:60876"/>
        <dbReference type="Rhea" id="RHEA-COMP:15698"/>
        <dbReference type="Rhea" id="RHEA-COMP:15719"/>
        <dbReference type="ChEBI" id="CHEBI:14649"/>
        <dbReference type="ChEBI" id="CHEBI:15377"/>
        <dbReference type="ChEBI" id="CHEBI:15378"/>
        <dbReference type="ChEBI" id="CHEBI:144029"/>
        <dbReference type="ChEBI" id="CHEBI:144051"/>
    </reaction>
    <physiologicalReaction direction="left-to-right" evidence="9">
        <dbReference type="Rhea" id="RHEA:60877"/>
    </physiologicalReaction>
</comment>
<dbReference type="PANTHER" id="PTHR42904:SF6">
    <property type="entry name" value="NAD-CAPPED RNA HYDROLASE NUDT12"/>
    <property type="match status" value="1"/>
</dbReference>
<dbReference type="InterPro" id="IPR020084">
    <property type="entry name" value="NUDIX_hydrolase_CS"/>
</dbReference>
<evidence type="ECO:0000256" key="5">
    <source>
        <dbReference type="ARBA" id="ARBA00022723"/>
    </source>
</evidence>
<evidence type="ECO:0000256" key="8">
    <source>
        <dbReference type="ARBA" id="ARBA00023027"/>
    </source>
</evidence>
<dbReference type="InterPro" id="IPR049734">
    <property type="entry name" value="NudC-like_C"/>
</dbReference>
<dbReference type="RefSeq" id="WP_070954808.1">
    <property type="nucleotide sequence ID" value="NZ_CP015208.1"/>
</dbReference>
<dbReference type="InterPro" id="IPR015797">
    <property type="entry name" value="NUDIX_hydrolase-like_dom_sf"/>
</dbReference>
<comment type="cofactor">
    <cofactor evidence="1">
        <name>Mg(2+)</name>
        <dbReference type="ChEBI" id="CHEBI:18420"/>
    </cofactor>
</comment>
<dbReference type="PANTHER" id="PTHR42904">
    <property type="entry name" value="NUDIX HYDROLASE, NUDC SUBFAMILY"/>
    <property type="match status" value="1"/>
</dbReference>
<evidence type="ECO:0000256" key="2">
    <source>
        <dbReference type="ARBA" id="ARBA00001947"/>
    </source>
</evidence>
<dbReference type="NCBIfam" id="NF001299">
    <property type="entry name" value="PRK00241.1"/>
    <property type="match status" value="1"/>
</dbReference>
<dbReference type="GO" id="GO:0046872">
    <property type="term" value="F:metal ion binding"/>
    <property type="evidence" value="ECO:0007669"/>
    <property type="project" value="UniProtKB-KW"/>
</dbReference>
<dbReference type="KEGG" id="rpla:A4Z71_04920"/>
<keyword evidence="8" id="KW-0520">NAD</keyword>
<dbReference type="EC" id="3.6.1.22" evidence="4"/>
<gene>
    <name evidence="12" type="ORF">A4Z71_04920</name>
</gene>
<evidence type="ECO:0000313" key="12">
    <source>
        <dbReference type="EMBL" id="AOY56302.1"/>
    </source>
</evidence>
<comment type="similarity">
    <text evidence="3">Belongs to the Nudix hydrolase family. NudC subfamily.</text>
</comment>
<feature type="domain" description="Nudix hydrolase" evidence="11">
    <location>
        <begin position="169"/>
        <end position="301"/>
    </location>
</feature>
<dbReference type="AlphaFoldDB" id="A0A1D9DZQ3"/>
<dbReference type="Pfam" id="PF00293">
    <property type="entry name" value="NUDIX"/>
    <property type="match status" value="1"/>
</dbReference>
<sequence length="317" mass="35236">MLKLPLAQNAVDRDYLSRESVSAVSDILLQPNVRVLPMLNGEVPTTGVHNGNPELVYFDAERIASYENLIYLGKSELETDYVSYGAPILLAILNRDLVAELGLDEFEWHGLRKTGAGLNPLDAGVYTQALAINNWHQSHQFCPRCGSATEIIKAGWSRKCLADGQEIFPRTDPAIIVGVIDQQERILLGSQGSWGENRWSILAGFVEAGESLQAAVIREMYEEAGVRVTNPRYLGSQAWPFPASLMVGFFADLDPDHPDIEAVPDGIEIERLRWFSRAEIEAEADRLYLPSRLSISRAIIEHWFGAEIVCATDREGL</sequence>
<evidence type="ECO:0000256" key="9">
    <source>
        <dbReference type="ARBA" id="ARBA00023679"/>
    </source>
</evidence>
<dbReference type="GO" id="GO:0006742">
    <property type="term" value="P:NADP+ catabolic process"/>
    <property type="evidence" value="ECO:0007669"/>
    <property type="project" value="TreeGrafter"/>
</dbReference>
<dbReference type="GO" id="GO:0019677">
    <property type="term" value="P:NAD+ catabolic process"/>
    <property type="evidence" value="ECO:0007669"/>
    <property type="project" value="TreeGrafter"/>
</dbReference>
<dbReference type="CDD" id="cd03429">
    <property type="entry name" value="NUDIX_NADH_pyrophosphatase_Nudt13"/>
    <property type="match status" value="1"/>
</dbReference>
<dbReference type="PROSITE" id="PS51462">
    <property type="entry name" value="NUDIX"/>
    <property type="match status" value="1"/>
</dbReference>
<dbReference type="EMBL" id="CP015208">
    <property type="protein sequence ID" value="AOY56302.1"/>
    <property type="molecule type" value="Genomic_DNA"/>
</dbReference>
<dbReference type="InterPro" id="IPR050241">
    <property type="entry name" value="NAD-cap_RNA_hydrolase_NudC"/>
</dbReference>
<keyword evidence="6 10" id="KW-0378">Hydrolase</keyword>
<dbReference type="Proteomes" id="UP000243784">
    <property type="component" value="Chromosome"/>
</dbReference>
<evidence type="ECO:0000259" key="11">
    <source>
        <dbReference type="PROSITE" id="PS51462"/>
    </source>
</evidence>
<evidence type="ECO:0000256" key="7">
    <source>
        <dbReference type="ARBA" id="ARBA00022842"/>
    </source>
</evidence>
<dbReference type="Gene3D" id="3.90.79.10">
    <property type="entry name" value="Nucleoside Triphosphate Pyrophosphohydrolase"/>
    <property type="match status" value="1"/>
</dbReference>
<evidence type="ECO:0000256" key="3">
    <source>
        <dbReference type="ARBA" id="ARBA00009595"/>
    </source>
</evidence>
<comment type="cofactor">
    <cofactor evidence="2">
        <name>Zn(2+)</name>
        <dbReference type="ChEBI" id="CHEBI:29105"/>
    </cofactor>
</comment>
<name>A0A1D9DZQ3_9MICO</name>
<dbReference type="STRING" id="535712.A4Z71_04920"/>
<proteinExistence type="inferred from homology"/>
<keyword evidence="7" id="KW-0460">Magnesium</keyword>
<reference evidence="12 13" key="1">
    <citation type="journal article" date="2016" name="Biochim. Biophys. Acta">
        <title>Photochemical characterization of actinorhodopsin and its functional existence in the natural host.</title>
        <authorList>
            <person name="Nakamura S."/>
            <person name="Kikukawa T."/>
            <person name="Tamogami J."/>
            <person name="Kamiya M."/>
            <person name="Aizawa T."/>
            <person name="Hahn M.W."/>
            <person name="Ihara K."/>
            <person name="Kamo N."/>
            <person name="Demura M."/>
        </authorList>
    </citation>
    <scope>NUCLEOTIDE SEQUENCE [LARGE SCALE GENOMIC DNA]</scope>
    <source>
        <strain evidence="12 13">MWH-Dar1</strain>
    </source>
</reference>
<dbReference type="Gene3D" id="3.90.79.20">
    <property type="match status" value="1"/>
</dbReference>
<evidence type="ECO:0000256" key="10">
    <source>
        <dbReference type="RuleBase" id="RU003476"/>
    </source>
</evidence>
<dbReference type="InterPro" id="IPR015376">
    <property type="entry name" value="Znr_NADH_PPase"/>
</dbReference>
<protein>
    <recommendedName>
        <fullName evidence="4">NAD(+) diphosphatase</fullName>
        <ecNumber evidence="4">3.6.1.22</ecNumber>
    </recommendedName>
</protein>
<dbReference type="PRINTS" id="PR00502">
    <property type="entry name" value="NUDIXFAMILY"/>
</dbReference>
<dbReference type="GO" id="GO:0035529">
    <property type="term" value="F:NADH pyrophosphatase activity"/>
    <property type="evidence" value="ECO:0007669"/>
    <property type="project" value="TreeGrafter"/>
</dbReference>
<keyword evidence="5" id="KW-0479">Metal-binding</keyword>
<evidence type="ECO:0000256" key="1">
    <source>
        <dbReference type="ARBA" id="ARBA00001946"/>
    </source>
</evidence>
<evidence type="ECO:0000256" key="4">
    <source>
        <dbReference type="ARBA" id="ARBA00012381"/>
    </source>
</evidence>
<dbReference type="PROSITE" id="PS00893">
    <property type="entry name" value="NUDIX_BOX"/>
    <property type="match status" value="1"/>
</dbReference>
<dbReference type="InterPro" id="IPR020476">
    <property type="entry name" value="Nudix_hydrolase"/>
</dbReference>
<dbReference type="GO" id="GO:0005829">
    <property type="term" value="C:cytosol"/>
    <property type="evidence" value="ECO:0007669"/>
    <property type="project" value="TreeGrafter"/>
</dbReference>
<evidence type="ECO:0000256" key="6">
    <source>
        <dbReference type="ARBA" id="ARBA00022801"/>
    </source>
</evidence>
<dbReference type="SUPFAM" id="SSF55811">
    <property type="entry name" value="Nudix"/>
    <property type="match status" value="1"/>
</dbReference>